<dbReference type="InterPro" id="IPR023299">
    <property type="entry name" value="ATPase_P-typ_cyto_dom_N"/>
</dbReference>
<dbReference type="PANTHER" id="PTHR13219">
    <property type="entry name" value="TRANSMEMBRANE PROTEIN 94"/>
    <property type="match status" value="1"/>
</dbReference>
<comment type="subcellular location">
    <subcellularLocation>
        <location evidence="1">Membrane</location>
    </subcellularLocation>
</comment>
<feature type="transmembrane region" description="Helical" evidence="6">
    <location>
        <begin position="1427"/>
        <end position="1446"/>
    </location>
</feature>
<feature type="region of interest" description="Disordered" evidence="5">
    <location>
        <begin position="407"/>
        <end position="443"/>
    </location>
</feature>
<dbReference type="KEGG" id="blac:94346695"/>
<keyword evidence="8" id="KW-1185">Reference proteome</keyword>
<feature type="transmembrane region" description="Helical" evidence="6">
    <location>
        <begin position="325"/>
        <end position="346"/>
    </location>
</feature>
<dbReference type="Gene3D" id="3.40.50.1000">
    <property type="entry name" value="HAD superfamily/HAD-like"/>
    <property type="match status" value="1"/>
</dbReference>
<evidence type="ECO:0000313" key="8">
    <source>
        <dbReference type="Proteomes" id="UP000294530"/>
    </source>
</evidence>
<keyword evidence="3 6" id="KW-1133">Transmembrane helix</keyword>
<dbReference type="InterPro" id="IPR036412">
    <property type="entry name" value="HAD-like_sf"/>
</dbReference>
<dbReference type="EMBL" id="SHOA02000001">
    <property type="protein sequence ID" value="TDH70908.1"/>
    <property type="molecule type" value="Genomic_DNA"/>
</dbReference>
<dbReference type="GO" id="GO:0000166">
    <property type="term" value="F:nucleotide binding"/>
    <property type="evidence" value="ECO:0007669"/>
    <property type="project" value="InterPro"/>
</dbReference>
<evidence type="ECO:0000256" key="3">
    <source>
        <dbReference type="ARBA" id="ARBA00022989"/>
    </source>
</evidence>
<evidence type="ECO:0000256" key="6">
    <source>
        <dbReference type="SAM" id="Phobius"/>
    </source>
</evidence>
<proteinExistence type="predicted"/>
<evidence type="ECO:0000256" key="2">
    <source>
        <dbReference type="ARBA" id="ARBA00022692"/>
    </source>
</evidence>
<evidence type="ECO:0000256" key="1">
    <source>
        <dbReference type="ARBA" id="ARBA00004370"/>
    </source>
</evidence>
<feature type="transmembrane region" description="Helical" evidence="6">
    <location>
        <begin position="1384"/>
        <end position="1407"/>
    </location>
</feature>
<dbReference type="InterPro" id="IPR023214">
    <property type="entry name" value="HAD_sf"/>
</dbReference>
<dbReference type="OrthoDB" id="5568754at2759"/>
<evidence type="ECO:0000256" key="4">
    <source>
        <dbReference type="ARBA" id="ARBA00023136"/>
    </source>
</evidence>
<comment type="caution">
    <text evidence="7">The sequence shown here is derived from an EMBL/GenBank/DDBJ whole genome shotgun (WGS) entry which is preliminary data.</text>
</comment>
<feature type="transmembrane region" description="Helical" evidence="6">
    <location>
        <begin position="1230"/>
        <end position="1248"/>
    </location>
</feature>
<dbReference type="RefSeq" id="XP_067820407.1">
    <property type="nucleotide sequence ID" value="XM_067961024.1"/>
</dbReference>
<evidence type="ECO:0000256" key="5">
    <source>
        <dbReference type="SAM" id="MobiDB-lite"/>
    </source>
</evidence>
<evidence type="ECO:0008006" key="9">
    <source>
        <dbReference type="Google" id="ProtNLM"/>
    </source>
</evidence>
<feature type="compositionally biased region" description="Basic and acidic residues" evidence="5">
    <location>
        <begin position="409"/>
        <end position="443"/>
    </location>
</feature>
<dbReference type="Gene3D" id="3.40.1110.10">
    <property type="entry name" value="Calcium-transporting ATPase, cytoplasmic domain N"/>
    <property type="match status" value="1"/>
</dbReference>
<dbReference type="SUPFAM" id="SSF81665">
    <property type="entry name" value="Calcium ATPase, transmembrane domain M"/>
    <property type="match status" value="1"/>
</dbReference>
<organism evidence="7 8">
    <name type="scientific">Bremia lactucae</name>
    <name type="common">Lettuce downy mildew</name>
    <dbReference type="NCBI Taxonomy" id="4779"/>
    <lineage>
        <taxon>Eukaryota</taxon>
        <taxon>Sar</taxon>
        <taxon>Stramenopiles</taxon>
        <taxon>Oomycota</taxon>
        <taxon>Peronosporomycetes</taxon>
        <taxon>Peronosporales</taxon>
        <taxon>Peronosporaceae</taxon>
        <taxon>Bremia</taxon>
    </lineage>
</organism>
<dbReference type="GO" id="GO:0016020">
    <property type="term" value="C:membrane"/>
    <property type="evidence" value="ECO:0007669"/>
    <property type="project" value="UniProtKB-SubCell"/>
</dbReference>
<gene>
    <name evidence="7" type="ORF">CCR75_002927</name>
</gene>
<keyword evidence="4 6" id="KW-0472">Membrane</keyword>
<feature type="transmembrane region" description="Helical" evidence="6">
    <location>
        <begin position="1351"/>
        <end position="1372"/>
    </location>
</feature>
<dbReference type="Gene3D" id="1.20.1110.10">
    <property type="entry name" value="Calcium-transporting ATPase, transmembrane domain"/>
    <property type="match status" value="1"/>
</dbReference>
<reference evidence="7 8" key="1">
    <citation type="journal article" date="2021" name="Genome Biol.">
        <title>AFLAP: assembly-free linkage analysis pipeline using k-mers from genome sequencing data.</title>
        <authorList>
            <person name="Fletcher K."/>
            <person name="Zhang L."/>
            <person name="Gil J."/>
            <person name="Han R."/>
            <person name="Cavanaugh K."/>
            <person name="Michelmore R."/>
        </authorList>
    </citation>
    <scope>NUCLEOTIDE SEQUENCE [LARGE SCALE GENOMIC DNA]</scope>
    <source>
        <strain evidence="7 8">SF5</strain>
    </source>
</reference>
<keyword evidence="2 6" id="KW-0812">Transmembrane</keyword>
<name>A0A976FQ68_BRELC</name>
<dbReference type="GeneID" id="94346695"/>
<dbReference type="PANTHER" id="PTHR13219:SF6">
    <property type="entry name" value="TRANSMEMBRANE PROTEIN 94"/>
    <property type="match status" value="1"/>
</dbReference>
<dbReference type="SUPFAM" id="SSF56784">
    <property type="entry name" value="HAD-like"/>
    <property type="match status" value="1"/>
</dbReference>
<protein>
    <recommendedName>
        <fullName evidence="9">Cation-transporting P-type ATPase C-terminal domain-containing protein</fullName>
    </recommendedName>
</protein>
<evidence type="ECO:0000313" key="7">
    <source>
        <dbReference type="EMBL" id="TDH70908.1"/>
    </source>
</evidence>
<feature type="transmembrane region" description="Helical" evidence="6">
    <location>
        <begin position="358"/>
        <end position="381"/>
    </location>
</feature>
<sequence length="1475" mass="166425">MPSSASSHAPWRRHEAGSRPFYRPPNYPLRRSIDASTSYDTFRSEASSFSSRSAFSPVLGMTTLAARRRLLQAIKHKVREKECSSNVTTEFRDPFSLLLALCAAFRFADAIRRFAEKGSDRGTTAIAEGLFLVIAAAMNMLLNMTQKRRNHAEMAERVRFAVHHMLQNNATKKSEDVENVDPPVCLDSRPEPTVLLPSISYTTCYRDSHWQRLPMNLLVEGDMVGLMSGDIAPGNVRPVEVDATEQPHVYARGCKLPSWTRRQAKDKTRCTATFDPPLLLELCGEMRIFEMLETPVLRDIEDALFQINRPVTPTQKLQAQARHMAVYICTLYSVLVLLAIGLRVVVQHRSLEMMLSHILLGPIGIWLCFASLNTPLVLFVAEAAATASILGSFDDILALEESEWQEQNAKPRADDFHNKKSNGKSEPRSDPSKVTSRRKDEHMSRIDSAMASILKATALAPLDIYDVEDREKLRSETAQKLSASMRSIRYFLVVLRFRVMECNLAHVSNQRGISVPFRSFRLLERLGNITMLCCFDDDILCEQAPSVEEIFLLNDKQSNFSTVLDLHAERNCDTGLQFEDPKWKQHLQSLKPIGLAIMVNDDENPSQHYEENIRYLVNEELCPADDDDTRDPYLRNCMQQLSAHIRMLPFPKHLLNLSREMGFSVAHDLSQFQRRQSIHIICPRLAHYEHTSDHHDQGQEDTRYRGILKSHLYSTVVLDKRSHRHQLLSRGHPTVVLAHCSEYWDGKSICPLTSEKQRAILDMYNQWRVEDLDVIAFSYVPVPHKISSHSTRRSSSSNTGTFFESLDAQSIGQQRRLDGTLPPVYLVDDSTVSELNPPRMCAGKINNSLPSSISAGDKVNSREIQEIGHPAVSSSALAFPHSVGDVSINQTSDLDPKAVKTKGASLSGQSTPTVKKCENLQTSDLESSAELHPSEISSIGKDSMLWRIQDDQIFLGMVATGVQPKQETPDFIEDLNACGIRFVYFSPRNMRRSKLLAEKMGIETDWNCAISLRPLESDGPDPHRMTSKYSDWDVKARLPHGVEAIKRHLTEVDNVPLLVSLYTDSTPDTISEMISIFQENDEVVMGIGSSIKECNAPLFSKADLAVALQGGIHAFFNKKIPQGKELPVFSDDDIQFSNILNTLSCAFRLKCASDEARNQQSELDNNNNATVDGTASVAHLIELIRLGRRMLTNFYQMNTFIFVSQLFIATIILASYAIPFPHVPQLTCTSIFWLLWIFVPALSLSMLASASEEGIMKKTPRKNEEFDIAEDLPRLVSYFVGRHVPSVLLSLAVFECLFGFSLEASHAANLNTLRNVKFNEYRWTDFILDTELLALKPRPAIVVAAVDRAEAGMLLIICLCIVTSSCGYLYRCESMFKQSPFRNTIWVTTACFLIFLQLILSMLRAGVIGADGVSLWHFVSQSVPRTFWVITLGMWPFAILGLDEAIKTHDKRYFVRYNKFLRMQFDTRLGMWSPK</sequence>
<dbReference type="Proteomes" id="UP000294530">
    <property type="component" value="Unassembled WGS sequence"/>
</dbReference>
<feature type="transmembrane region" description="Helical" evidence="6">
    <location>
        <begin position="1194"/>
        <end position="1218"/>
    </location>
</feature>
<dbReference type="Pfam" id="PF13246">
    <property type="entry name" value="Cation_ATPase"/>
    <property type="match status" value="1"/>
</dbReference>
<accession>A0A976FQ68</accession>
<dbReference type="SUPFAM" id="SSF81660">
    <property type="entry name" value="Metal cation-transporting ATPase, ATP-binding domain N"/>
    <property type="match status" value="1"/>
</dbReference>
<dbReference type="InterPro" id="IPR039720">
    <property type="entry name" value="TMEM94"/>
</dbReference>
<dbReference type="InterPro" id="IPR023298">
    <property type="entry name" value="ATPase_P-typ_TM_dom_sf"/>
</dbReference>